<gene>
    <name evidence="1" type="ORF">PXEA_LOCUS19103</name>
</gene>
<evidence type="ECO:0000313" key="1">
    <source>
        <dbReference type="EMBL" id="VEL25663.1"/>
    </source>
</evidence>
<evidence type="ECO:0000313" key="2">
    <source>
        <dbReference type="Proteomes" id="UP000784294"/>
    </source>
</evidence>
<reference evidence="1" key="1">
    <citation type="submission" date="2018-11" db="EMBL/GenBank/DDBJ databases">
        <authorList>
            <consortium name="Pathogen Informatics"/>
        </authorList>
    </citation>
    <scope>NUCLEOTIDE SEQUENCE</scope>
</reference>
<name>A0A3S5FEJ0_9PLAT</name>
<accession>A0A3S5FEJ0</accession>
<proteinExistence type="predicted"/>
<comment type="caution">
    <text evidence="1">The sequence shown here is derived from an EMBL/GenBank/DDBJ whole genome shotgun (WGS) entry which is preliminary data.</text>
</comment>
<protein>
    <submittedName>
        <fullName evidence="1">Uncharacterized protein</fullName>
    </submittedName>
</protein>
<dbReference type="EMBL" id="CAAALY010075482">
    <property type="protein sequence ID" value="VEL25663.1"/>
    <property type="molecule type" value="Genomic_DNA"/>
</dbReference>
<sequence length="141" mass="15504">MEPGTFSSQNIKYEPADLCVSTGCVFDSSSVSRIQEEFVLLAVLIVNEDSAVPGNTVVICKWHTKVVFIPLIHVDFTIPAGLMVRGTNERENISTIRSRFREDSDLSHSESGHVQLTSLMNMPTTSSAQNAMSFMSGMKNC</sequence>
<keyword evidence="2" id="KW-1185">Reference proteome</keyword>
<dbReference type="AlphaFoldDB" id="A0A3S5FEJ0"/>
<dbReference type="Proteomes" id="UP000784294">
    <property type="component" value="Unassembled WGS sequence"/>
</dbReference>
<organism evidence="1 2">
    <name type="scientific">Protopolystoma xenopodis</name>
    <dbReference type="NCBI Taxonomy" id="117903"/>
    <lineage>
        <taxon>Eukaryota</taxon>
        <taxon>Metazoa</taxon>
        <taxon>Spiralia</taxon>
        <taxon>Lophotrochozoa</taxon>
        <taxon>Platyhelminthes</taxon>
        <taxon>Monogenea</taxon>
        <taxon>Polyopisthocotylea</taxon>
        <taxon>Polystomatidea</taxon>
        <taxon>Polystomatidae</taxon>
        <taxon>Protopolystoma</taxon>
    </lineage>
</organism>